<evidence type="ECO:0000256" key="3">
    <source>
        <dbReference type="ARBA" id="ARBA00022806"/>
    </source>
</evidence>
<keyword evidence="4" id="KW-0067">ATP-binding</keyword>
<keyword evidence="3 8" id="KW-0347">Helicase</keyword>
<dbReference type="GO" id="GO:0003677">
    <property type="term" value="F:DNA binding"/>
    <property type="evidence" value="ECO:0007669"/>
    <property type="project" value="InterPro"/>
</dbReference>
<dbReference type="GO" id="GO:0140097">
    <property type="term" value="F:catalytic activity, acting on DNA"/>
    <property type="evidence" value="ECO:0007669"/>
    <property type="project" value="UniProtKB-ARBA"/>
</dbReference>
<dbReference type="PROSITE" id="PS51194">
    <property type="entry name" value="HELICASE_CTER"/>
    <property type="match status" value="1"/>
</dbReference>
<dbReference type="SMART" id="SM00487">
    <property type="entry name" value="DEXDc"/>
    <property type="match status" value="1"/>
</dbReference>
<evidence type="ECO:0000256" key="5">
    <source>
        <dbReference type="SAM" id="Coils"/>
    </source>
</evidence>
<dbReference type="Pfam" id="PF04851">
    <property type="entry name" value="ResIII"/>
    <property type="match status" value="1"/>
</dbReference>
<gene>
    <name evidence="8" type="ORF">ENU43_04100</name>
</gene>
<accession>A0A7J3G548</accession>
<evidence type="ECO:0000313" key="8">
    <source>
        <dbReference type="EMBL" id="HGL40829.1"/>
    </source>
</evidence>
<name>A0A7J3G548_CALS0</name>
<evidence type="ECO:0000256" key="2">
    <source>
        <dbReference type="ARBA" id="ARBA00022801"/>
    </source>
</evidence>
<dbReference type="SUPFAM" id="SSF52540">
    <property type="entry name" value="P-loop containing nucleoside triphosphate hydrolases"/>
    <property type="match status" value="1"/>
</dbReference>
<evidence type="ECO:0000256" key="4">
    <source>
        <dbReference type="ARBA" id="ARBA00022840"/>
    </source>
</evidence>
<dbReference type="Pfam" id="PF00271">
    <property type="entry name" value="Helicase_C"/>
    <property type="match status" value="1"/>
</dbReference>
<feature type="domain" description="Helicase C-terminal" evidence="7">
    <location>
        <begin position="262"/>
        <end position="405"/>
    </location>
</feature>
<feature type="domain" description="Helicase ATP-binding" evidence="6">
    <location>
        <begin position="37"/>
        <end position="179"/>
    </location>
</feature>
<dbReference type="InterPro" id="IPR027417">
    <property type="entry name" value="P-loop_NTPase"/>
</dbReference>
<keyword evidence="2" id="KW-0378">Hydrolase</keyword>
<dbReference type="GO" id="GO:0016787">
    <property type="term" value="F:hydrolase activity"/>
    <property type="evidence" value="ECO:0007669"/>
    <property type="project" value="UniProtKB-KW"/>
</dbReference>
<reference evidence="8" key="1">
    <citation type="journal article" date="2020" name="mSystems">
        <title>Genome- and Community-Level Interaction Insights into Carbon Utilization and Element Cycling Functions of Hydrothermarchaeota in Hydrothermal Sediment.</title>
        <authorList>
            <person name="Zhou Z."/>
            <person name="Liu Y."/>
            <person name="Xu W."/>
            <person name="Pan J."/>
            <person name="Luo Z.H."/>
            <person name="Li M."/>
        </authorList>
    </citation>
    <scope>NUCLEOTIDE SEQUENCE [LARGE SCALE GENOMIC DNA]</scope>
    <source>
        <strain evidence="8">SpSt-669</strain>
    </source>
</reference>
<organism evidence="8">
    <name type="scientific">Caldiarchaeum subterraneum</name>
    <dbReference type="NCBI Taxonomy" id="311458"/>
    <lineage>
        <taxon>Archaea</taxon>
        <taxon>Nitrososphaerota</taxon>
        <taxon>Candidatus Caldarchaeales</taxon>
        <taxon>Candidatus Caldarchaeaceae</taxon>
        <taxon>Candidatus Caldarchaeum</taxon>
    </lineage>
</organism>
<proteinExistence type="predicted"/>
<dbReference type="InterPro" id="IPR050615">
    <property type="entry name" value="ATP-dep_DNA_Helicase"/>
</dbReference>
<comment type="caution">
    <text evidence="8">The sequence shown here is derived from an EMBL/GenBank/DDBJ whole genome shotgun (WGS) entry which is preliminary data.</text>
</comment>
<dbReference type="InterPro" id="IPR014001">
    <property type="entry name" value="Helicase_ATP-bd"/>
</dbReference>
<dbReference type="PROSITE" id="PS51192">
    <property type="entry name" value="HELICASE_ATP_BIND_1"/>
    <property type="match status" value="1"/>
</dbReference>
<keyword evidence="5" id="KW-0175">Coiled coil</keyword>
<dbReference type="SMART" id="SM00490">
    <property type="entry name" value="HELICc"/>
    <property type="match status" value="1"/>
</dbReference>
<evidence type="ECO:0000256" key="1">
    <source>
        <dbReference type="ARBA" id="ARBA00022741"/>
    </source>
</evidence>
<dbReference type="PANTHER" id="PTHR11274:SF0">
    <property type="entry name" value="GENERAL TRANSCRIPTION AND DNA REPAIR FACTOR IIH HELICASE SUBUNIT XPB"/>
    <property type="match status" value="1"/>
</dbReference>
<protein>
    <submittedName>
        <fullName evidence="8">DEAD/DEAH box helicase</fullName>
    </submittedName>
</protein>
<feature type="coiled-coil region" evidence="5">
    <location>
        <begin position="232"/>
        <end position="259"/>
    </location>
</feature>
<dbReference type="InterPro" id="IPR006935">
    <property type="entry name" value="Helicase/UvrB_N"/>
</dbReference>
<dbReference type="AlphaFoldDB" id="A0A7J3G548"/>
<dbReference type="PANTHER" id="PTHR11274">
    <property type="entry name" value="RAD25/XP-B DNA REPAIR HELICASE"/>
    <property type="match status" value="1"/>
</dbReference>
<evidence type="ECO:0000259" key="7">
    <source>
        <dbReference type="PROSITE" id="PS51194"/>
    </source>
</evidence>
<sequence length="405" mass="46164">MLSRLEQFLLQENSPSQAQNEAVGGRVLRPYQVEAFEKWAGRGCRGVVIAPTGTGKTIIGLHAIKRIGLPTLVITPYERVMVEWVKKGREADVLFTRFYGGEKRLSRYTVAIYNSVCRHPEILNHFELIILDEIHHVGADVFSTILPKIDGKKVLGLTATLKREDGKHYNILSKLPVVYTLDLKNAVENGYVAPITLVPIPAEMNREERKRYMEIQAEIWKVRSMLSFLKNSKAFQRDAEELERRLKVLINERRIFLSRIASKKDALYNVVTQHPHEKIIVFSESIHSIEELKTYLSEKGVAAETYHSDKSMSERGRIFSEWGKSFNVLLAVRALDEGVDVPEVAIAAIIASGQSVRQLVQRKGRIMRPREGKQARLYVIYANGTVETKLIHKIKCILKGFIKLY</sequence>
<dbReference type="GO" id="GO:0004386">
    <property type="term" value="F:helicase activity"/>
    <property type="evidence" value="ECO:0007669"/>
    <property type="project" value="UniProtKB-KW"/>
</dbReference>
<dbReference type="EMBL" id="DTCM01000053">
    <property type="protein sequence ID" value="HGL40829.1"/>
    <property type="molecule type" value="Genomic_DNA"/>
</dbReference>
<evidence type="ECO:0000259" key="6">
    <source>
        <dbReference type="PROSITE" id="PS51192"/>
    </source>
</evidence>
<dbReference type="Gene3D" id="3.40.50.300">
    <property type="entry name" value="P-loop containing nucleotide triphosphate hydrolases"/>
    <property type="match status" value="2"/>
</dbReference>
<dbReference type="InterPro" id="IPR001650">
    <property type="entry name" value="Helicase_C-like"/>
</dbReference>
<dbReference type="GO" id="GO:0005524">
    <property type="term" value="F:ATP binding"/>
    <property type="evidence" value="ECO:0007669"/>
    <property type="project" value="UniProtKB-KW"/>
</dbReference>
<keyword evidence="1" id="KW-0547">Nucleotide-binding</keyword>